<dbReference type="InterPro" id="IPR011992">
    <property type="entry name" value="EF-hand-dom_pair"/>
</dbReference>
<dbReference type="PANTHER" id="PTHR46735:SF3">
    <property type="entry name" value="CALPAIN SMALL SUBUNIT 1-RELATED"/>
    <property type="match status" value="1"/>
</dbReference>
<evidence type="ECO:0000256" key="5">
    <source>
        <dbReference type="ARBA" id="ARBA00022737"/>
    </source>
</evidence>
<name>A0A9X6NHR3_HYPEX</name>
<dbReference type="InterPro" id="IPR002048">
    <property type="entry name" value="EF_hand_dom"/>
</dbReference>
<comment type="caution">
    <text evidence="9">The sequence shown here is derived from an EMBL/GenBank/DDBJ whole genome shotgun (WGS) entry which is preliminary data.</text>
</comment>
<evidence type="ECO:0000256" key="3">
    <source>
        <dbReference type="ARBA" id="ARBA00022490"/>
    </source>
</evidence>
<dbReference type="PROSITE" id="PS00018">
    <property type="entry name" value="EF_HAND_1"/>
    <property type="match status" value="1"/>
</dbReference>
<dbReference type="GO" id="GO:0005509">
    <property type="term" value="F:calcium ion binding"/>
    <property type="evidence" value="ECO:0007669"/>
    <property type="project" value="InterPro"/>
</dbReference>
<dbReference type="SUPFAM" id="SSF47473">
    <property type="entry name" value="EF-hand"/>
    <property type="match status" value="1"/>
</dbReference>
<evidence type="ECO:0000256" key="7">
    <source>
        <dbReference type="ARBA" id="ARBA00023136"/>
    </source>
</evidence>
<keyword evidence="3" id="KW-0963">Cytoplasm</keyword>
<dbReference type="OrthoDB" id="186625at2759"/>
<comment type="subcellular location">
    <subcellularLocation>
        <location evidence="2">Cytoplasm</location>
    </subcellularLocation>
    <subcellularLocation>
        <location evidence="1">Endomembrane system</location>
    </subcellularLocation>
</comment>
<dbReference type="Pfam" id="PF13405">
    <property type="entry name" value="EF-hand_6"/>
    <property type="match status" value="1"/>
</dbReference>
<feature type="domain" description="EF-hand" evidence="8">
    <location>
        <begin position="73"/>
        <end position="108"/>
    </location>
</feature>
<reference evidence="10" key="1">
    <citation type="submission" date="2017-01" db="EMBL/GenBank/DDBJ databases">
        <title>Comparative genomics of anhydrobiosis in the tardigrade Hypsibius dujardini.</title>
        <authorList>
            <person name="Yoshida Y."/>
            <person name="Koutsovoulos G."/>
            <person name="Laetsch D."/>
            <person name="Stevens L."/>
            <person name="Kumar S."/>
            <person name="Horikawa D."/>
            <person name="Ishino K."/>
            <person name="Komine S."/>
            <person name="Tomita M."/>
            <person name="Blaxter M."/>
            <person name="Arakawa K."/>
        </authorList>
    </citation>
    <scope>NUCLEOTIDE SEQUENCE [LARGE SCALE GENOMIC DNA]</scope>
    <source>
        <strain evidence="10">Z151</strain>
    </source>
</reference>
<keyword evidence="4" id="KW-0479">Metal-binding</keyword>
<evidence type="ECO:0000313" key="9">
    <source>
        <dbReference type="EMBL" id="OWA54017.1"/>
    </source>
</evidence>
<dbReference type="GO" id="GO:0012505">
    <property type="term" value="C:endomembrane system"/>
    <property type="evidence" value="ECO:0007669"/>
    <property type="project" value="UniProtKB-SubCell"/>
</dbReference>
<evidence type="ECO:0000259" key="8">
    <source>
        <dbReference type="PROSITE" id="PS50222"/>
    </source>
</evidence>
<gene>
    <name evidence="9" type="ORF">BV898_18440</name>
</gene>
<dbReference type="AlphaFoldDB" id="A0A9X6NHR3"/>
<dbReference type="PANTHER" id="PTHR46735">
    <property type="entry name" value="CALPAIN, SMALL SUBUNIT 1 A-RELATED"/>
    <property type="match status" value="1"/>
</dbReference>
<keyword evidence="7" id="KW-0472">Membrane</keyword>
<evidence type="ECO:0000256" key="1">
    <source>
        <dbReference type="ARBA" id="ARBA00004308"/>
    </source>
</evidence>
<evidence type="ECO:0000256" key="2">
    <source>
        <dbReference type="ARBA" id="ARBA00004496"/>
    </source>
</evidence>
<sequence>MTGKIIARGGRRLRDEERAVIVADCDAYAWSLIGANLVNGAEEALPGLVKIYGLTLLSLKWESAALLSTWVILLLQQWKTVFDRYDTDRSGSIDVREIRQAFAGMGHAVSLEFCEKLCRRFCQKTPGKMNLDAFIYVCATVSSMYRDYRRSSRNRSFEDVLLKWIK</sequence>
<keyword evidence="5" id="KW-0677">Repeat</keyword>
<dbReference type="Proteomes" id="UP000192578">
    <property type="component" value="Unassembled WGS sequence"/>
</dbReference>
<proteinExistence type="predicted"/>
<keyword evidence="6" id="KW-0106">Calcium</keyword>
<keyword evidence="10" id="KW-1185">Reference proteome</keyword>
<evidence type="ECO:0000313" key="10">
    <source>
        <dbReference type="Proteomes" id="UP000192578"/>
    </source>
</evidence>
<evidence type="ECO:0000256" key="4">
    <source>
        <dbReference type="ARBA" id="ARBA00022723"/>
    </source>
</evidence>
<organism evidence="9 10">
    <name type="scientific">Hypsibius exemplaris</name>
    <name type="common">Freshwater tardigrade</name>
    <dbReference type="NCBI Taxonomy" id="2072580"/>
    <lineage>
        <taxon>Eukaryota</taxon>
        <taxon>Metazoa</taxon>
        <taxon>Ecdysozoa</taxon>
        <taxon>Tardigrada</taxon>
        <taxon>Eutardigrada</taxon>
        <taxon>Parachela</taxon>
        <taxon>Hypsibioidea</taxon>
        <taxon>Hypsibiidae</taxon>
        <taxon>Hypsibius</taxon>
    </lineage>
</organism>
<dbReference type="Gene3D" id="1.10.238.10">
    <property type="entry name" value="EF-hand"/>
    <property type="match status" value="1"/>
</dbReference>
<dbReference type="InterPro" id="IPR018247">
    <property type="entry name" value="EF_Hand_1_Ca_BS"/>
</dbReference>
<dbReference type="EMBL" id="MTYJ01000364">
    <property type="protein sequence ID" value="OWA54017.1"/>
    <property type="molecule type" value="Genomic_DNA"/>
</dbReference>
<dbReference type="PROSITE" id="PS50222">
    <property type="entry name" value="EF_HAND_2"/>
    <property type="match status" value="1"/>
</dbReference>
<evidence type="ECO:0000256" key="6">
    <source>
        <dbReference type="ARBA" id="ARBA00022837"/>
    </source>
</evidence>
<dbReference type="GO" id="GO:0005737">
    <property type="term" value="C:cytoplasm"/>
    <property type="evidence" value="ECO:0007669"/>
    <property type="project" value="UniProtKB-SubCell"/>
</dbReference>
<protein>
    <recommendedName>
        <fullName evidence="8">EF-hand domain-containing protein</fullName>
    </recommendedName>
</protein>
<accession>A0A9X6NHR3</accession>